<dbReference type="GO" id="GO:0006508">
    <property type="term" value="P:proteolysis"/>
    <property type="evidence" value="ECO:0007669"/>
    <property type="project" value="UniProtKB-KW"/>
</dbReference>
<dbReference type="EMBL" id="CP053543">
    <property type="protein sequence ID" value="QJY38871.1"/>
    <property type="molecule type" value="Genomic_DNA"/>
</dbReference>
<dbReference type="SUPFAM" id="SSF50494">
    <property type="entry name" value="Trypsin-like serine proteases"/>
    <property type="match status" value="1"/>
</dbReference>
<gene>
    <name evidence="1" type="ORF">HOO69_20135</name>
</gene>
<dbReference type="Gene3D" id="2.40.10.10">
    <property type="entry name" value="Trypsin-like serine proteases"/>
    <property type="match status" value="1"/>
</dbReference>
<reference evidence="1 2" key="1">
    <citation type="submission" date="2020-05" db="EMBL/GenBank/DDBJ databases">
        <title>First description outside Europe of the emergent pathogen for shellfish aquaculture Vibrio europaeus.</title>
        <authorList>
            <person name="Dubert J."/>
            <person name="Rojas R."/>
        </authorList>
    </citation>
    <scope>NUCLEOTIDE SEQUENCE [LARGE SCALE GENOMIC DNA]</scope>
    <source>
        <strain evidence="1 2">NPI-1</strain>
    </source>
</reference>
<dbReference type="InterPro" id="IPR009003">
    <property type="entry name" value="Peptidase_S1_PA"/>
</dbReference>
<keyword evidence="1" id="KW-0645">Protease</keyword>
<dbReference type="InterPro" id="IPR043504">
    <property type="entry name" value="Peptidase_S1_PA_chymotrypsin"/>
</dbReference>
<proteinExistence type="predicted"/>
<dbReference type="GO" id="GO:0008233">
    <property type="term" value="F:peptidase activity"/>
    <property type="evidence" value="ECO:0007669"/>
    <property type="project" value="UniProtKB-KW"/>
</dbReference>
<protein>
    <submittedName>
        <fullName evidence="1">Serine protease</fullName>
    </submittedName>
</protein>
<dbReference type="Proteomes" id="UP000501443">
    <property type="component" value="Chromosome 2"/>
</dbReference>
<keyword evidence="1" id="KW-0378">Hydrolase</keyword>
<evidence type="ECO:0000313" key="1">
    <source>
        <dbReference type="EMBL" id="QJY38871.1"/>
    </source>
</evidence>
<evidence type="ECO:0000313" key="2">
    <source>
        <dbReference type="Proteomes" id="UP000501443"/>
    </source>
</evidence>
<dbReference type="AlphaFoldDB" id="A0AAE7DZE5"/>
<sequence>MEKRLFVLFMLISLTTGLFGCSYHSNGTVTTSNEGVDVNYSLTGIPILLGASGSSVPIAHNVSITAAHVAKYSYDKVIAYHPTCDIALVYSDNSDKVIPQAGYVYPNQYILNIGRSVLGSLVKSEGKYLIDYHFENYYPGCFTSISTAALQSGMSGGGAYNESRQLVGINFAIIKHVNTDDESYAMVNEAERRSAFVALPFISEWVKLETGIVLYASE</sequence>
<dbReference type="RefSeq" id="WP_171802956.1">
    <property type="nucleotide sequence ID" value="NZ_CP053543.1"/>
</dbReference>
<accession>A0AAE7DZE5</accession>
<name>A0AAE7DZE5_9VIBR</name>
<organism evidence="1 2">
    <name type="scientific">Vibrio europaeus</name>
    <dbReference type="NCBI Taxonomy" id="300876"/>
    <lineage>
        <taxon>Bacteria</taxon>
        <taxon>Pseudomonadati</taxon>
        <taxon>Pseudomonadota</taxon>
        <taxon>Gammaproteobacteria</taxon>
        <taxon>Vibrionales</taxon>
        <taxon>Vibrionaceae</taxon>
        <taxon>Vibrio</taxon>
        <taxon>Vibrio oreintalis group</taxon>
    </lineage>
</organism>
<dbReference type="PROSITE" id="PS51257">
    <property type="entry name" value="PROKAR_LIPOPROTEIN"/>
    <property type="match status" value="1"/>
</dbReference>